<proteinExistence type="predicted"/>
<sequence>MRRTALIVTLAADLAVGLAGCSSEMPGSASPTEDDGGGNAPSFPEGTSTGEETTEPSGAKSDSVDLDPCELLSSADLTALGLPTEPFGSGEVGPGRSCGGRLRVSPSPGSDHAVKVSGARGACVTAIAVTDSSRVDVNGLTGGDMTKVCEYAQRAAEPIEPRLPVIAGTRQVRISSEPGLPNTPLGTVRG</sequence>
<protein>
    <recommendedName>
        <fullName evidence="4">DUF3558 domain-containing protein</fullName>
    </recommendedName>
</protein>
<evidence type="ECO:0000313" key="2">
    <source>
        <dbReference type="EMBL" id="MCT2585925.1"/>
    </source>
</evidence>
<reference evidence="2 3" key="1">
    <citation type="submission" date="2021-02" db="EMBL/GenBank/DDBJ databases">
        <title>Actinophytocola xerophila sp. nov., isolated from soil of cotton cropping field.</title>
        <authorList>
            <person name="Huang R."/>
            <person name="Chen X."/>
            <person name="Ge X."/>
            <person name="Liu W."/>
        </authorList>
    </citation>
    <scope>NUCLEOTIDE SEQUENCE [LARGE SCALE GENOMIC DNA]</scope>
    <source>
        <strain evidence="2 3">S1-96</strain>
    </source>
</reference>
<evidence type="ECO:0000256" key="1">
    <source>
        <dbReference type="SAM" id="MobiDB-lite"/>
    </source>
</evidence>
<feature type="compositionally biased region" description="Low complexity" evidence="1">
    <location>
        <begin position="44"/>
        <end position="58"/>
    </location>
</feature>
<dbReference type="EMBL" id="JAFFZE010000016">
    <property type="protein sequence ID" value="MCT2585925.1"/>
    <property type="molecule type" value="Genomic_DNA"/>
</dbReference>
<name>A0ABT2JER1_9PSEU</name>
<evidence type="ECO:0008006" key="4">
    <source>
        <dbReference type="Google" id="ProtNLM"/>
    </source>
</evidence>
<feature type="region of interest" description="Disordered" evidence="1">
    <location>
        <begin position="22"/>
        <end position="66"/>
    </location>
</feature>
<accession>A0ABT2JER1</accession>
<dbReference type="Proteomes" id="UP001156441">
    <property type="component" value="Unassembled WGS sequence"/>
</dbReference>
<dbReference type="RefSeq" id="WP_260193665.1">
    <property type="nucleotide sequence ID" value="NZ_JAFFZE010000016.1"/>
</dbReference>
<evidence type="ECO:0000313" key="3">
    <source>
        <dbReference type="Proteomes" id="UP001156441"/>
    </source>
</evidence>
<gene>
    <name evidence="2" type="ORF">JT362_22670</name>
</gene>
<comment type="caution">
    <text evidence="2">The sequence shown here is derived from an EMBL/GenBank/DDBJ whole genome shotgun (WGS) entry which is preliminary data.</text>
</comment>
<keyword evidence="3" id="KW-1185">Reference proteome</keyword>
<organism evidence="2 3">
    <name type="scientific">Actinophytocola gossypii</name>
    <dbReference type="NCBI Taxonomy" id="2812003"/>
    <lineage>
        <taxon>Bacteria</taxon>
        <taxon>Bacillati</taxon>
        <taxon>Actinomycetota</taxon>
        <taxon>Actinomycetes</taxon>
        <taxon>Pseudonocardiales</taxon>
        <taxon>Pseudonocardiaceae</taxon>
    </lineage>
</organism>